<keyword evidence="1" id="KW-0812">Transmembrane</keyword>
<dbReference type="Pfam" id="PF07963">
    <property type="entry name" value="N_methyl"/>
    <property type="match status" value="1"/>
</dbReference>
<comment type="caution">
    <text evidence="2">The sequence shown here is derived from an EMBL/GenBank/DDBJ whole genome shotgun (WGS) entry which is preliminary data.</text>
</comment>
<dbReference type="AlphaFoldDB" id="A0A3D8VCS7"/>
<evidence type="ECO:0000256" key="1">
    <source>
        <dbReference type="SAM" id="Phobius"/>
    </source>
</evidence>
<gene>
    <name evidence="2" type="ORF">DX912_10370</name>
</gene>
<accession>A0A3D8VCS7</accession>
<evidence type="ECO:0000313" key="3">
    <source>
        <dbReference type="Proteomes" id="UP000256829"/>
    </source>
</evidence>
<dbReference type="Pfam" id="PF16074">
    <property type="entry name" value="PilW"/>
    <property type="match status" value="1"/>
</dbReference>
<dbReference type="GO" id="GO:0043683">
    <property type="term" value="P:type IV pilus assembly"/>
    <property type="evidence" value="ECO:0007669"/>
    <property type="project" value="InterPro"/>
</dbReference>
<keyword evidence="1" id="KW-1133">Transmembrane helix</keyword>
<keyword evidence="3" id="KW-1185">Reference proteome</keyword>
<evidence type="ECO:0000313" key="2">
    <source>
        <dbReference type="EMBL" id="RDY67069.1"/>
    </source>
</evidence>
<feature type="transmembrane region" description="Helical" evidence="1">
    <location>
        <begin position="12"/>
        <end position="35"/>
    </location>
</feature>
<organism evidence="2 3">
    <name type="scientific">Lysobacter soli</name>
    <dbReference type="NCBI Taxonomy" id="453783"/>
    <lineage>
        <taxon>Bacteria</taxon>
        <taxon>Pseudomonadati</taxon>
        <taxon>Pseudomonadota</taxon>
        <taxon>Gammaproteobacteria</taxon>
        <taxon>Lysobacterales</taxon>
        <taxon>Lysobacteraceae</taxon>
        <taxon>Lysobacter</taxon>
    </lineage>
</organism>
<dbReference type="PROSITE" id="PS00409">
    <property type="entry name" value="PROKAR_NTER_METHYL"/>
    <property type="match status" value="1"/>
</dbReference>
<dbReference type="InterPro" id="IPR012902">
    <property type="entry name" value="N_methyl_site"/>
</dbReference>
<name>A0A3D8VCS7_9GAMM</name>
<protein>
    <submittedName>
        <fullName evidence="2">Pilus assembly protein PilW</fullName>
    </submittedName>
</protein>
<keyword evidence="1" id="KW-0472">Membrane</keyword>
<reference evidence="2 3" key="1">
    <citation type="submission" date="2018-08" db="EMBL/GenBank/DDBJ databases">
        <title>Lysobacter soli KCTC 22011, whole genome shotgun sequence.</title>
        <authorList>
            <person name="Zhang X."/>
            <person name="Feng G."/>
            <person name="Zhu H."/>
        </authorList>
    </citation>
    <scope>NUCLEOTIDE SEQUENCE [LARGE SCALE GENOMIC DNA]</scope>
    <source>
        <strain evidence="2 3">KCTC 22011</strain>
    </source>
</reference>
<proteinExistence type="predicted"/>
<dbReference type="EMBL" id="QTJR01000006">
    <property type="protein sequence ID" value="RDY67069.1"/>
    <property type="molecule type" value="Genomic_DNA"/>
</dbReference>
<dbReference type="RefSeq" id="WP_115842440.1">
    <property type="nucleotide sequence ID" value="NZ_CP183976.1"/>
</dbReference>
<sequence>MNRRHTSNARHATGLSLIELMIAMVIGLVLLLGLVQVMSASRNAYQLSTGVARTQENARFAVDFLQRDLRMAGHMGCINDQARMQTSSPATSDATREGLNLWFLTAAQRAARTYNALSGDNFPLRFDLGIQGFEAVNTAPGASRTLAAGTPVAANANQWSPALPTKLANLNPVAGSDILVVRFLSRDGVPATLTAVNATQYTILPDAYGKTVTTTEGTGLFGLADCGEASVFASDAVDAGTGQVTVNIGSPGLNASGMIDDGTQERAVGRPMLHRAEGYVYYVAAGSGRNVDGTSPPSLWRARMVLDGSDVMLQPEELVEGVESMQLLYGMDENLPDDYPRGNVERVRIASAVNATPTANPNNAQSDEWRRVATVQVGLLMRSADRATAEQAQRAPLVLGVQMNPASSDGFYRSVYETTVVLRNRMFGN</sequence>
<dbReference type="InterPro" id="IPR032092">
    <property type="entry name" value="PilW"/>
</dbReference>
<dbReference type="Proteomes" id="UP000256829">
    <property type="component" value="Unassembled WGS sequence"/>
</dbReference>